<dbReference type="PROSITE" id="PS00107">
    <property type="entry name" value="PROTEIN_KINASE_ATP"/>
    <property type="match status" value="1"/>
</dbReference>
<evidence type="ECO:0000256" key="5">
    <source>
        <dbReference type="PROSITE-ProRule" id="PRU10141"/>
    </source>
</evidence>
<dbReference type="InterPro" id="IPR005532">
    <property type="entry name" value="SUMF_dom"/>
</dbReference>
<evidence type="ECO:0000256" key="4">
    <source>
        <dbReference type="ARBA" id="ARBA00022840"/>
    </source>
</evidence>
<dbReference type="CDD" id="cd14014">
    <property type="entry name" value="STKc_PknB_like"/>
    <property type="match status" value="1"/>
</dbReference>
<feature type="region of interest" description="Disordered" evidence="7">
    <location>
        <begin position="12"/>
        <end position="38"/>
    </location>
</feature>
<dbReference type="InterPro" id="IPR017441">
    <property type="entry name" value="Protein_kinase_ATP_BS"/>
</dbReference>
<dbReference type="PANTHER" id="PTHR43289">
    <property type="entry name" value="MITOGEN-ACTIVATED PROTEIN KINASE KINASE KINASE 20-RELATED"/>
    <property type="match status" value="1"/>
</dbReference>
<organism evidence="9 10">
    <name type="scientific">Microbulbifer echini</name>
    <dbReference type="NCBI Taxonomy" id="1529067"/>
    <lineage>
        <taxon>Bacteria</taxon>
        <taxon>Pseudomonadati</taxon>
        <taxon>Pseudomonadota</taxon>
        <taxon>Gammaproteobacteria</taxon>
        <taxon>Cellvibrionales</taxon>
        <taxon>Microbulbiferaceae</taxon>
        <taxon>Microbulbifer</taxon>
    </lineage>
</organism>
<dbReference type="SUPFAM" id="SSF56112">
    <property type="entry name" value="Protein kinase-like (PK-like)"/>
    <property type="match status" value="1"/>
</dbReference>
<evidence type="ECO:0000259" key="8">
    <source>
        <dbReference type="PROSITE" id="PS50011"/>
    </source>
</evidence>
<dbReference type="Pfam" id="PF03781">
    <property type="entry name" value="FGE-sulfatase"/>
    <property type="match status" value="1"/>
</dbReference>
<dbReference type="PROSITE" id="PS50011">
    <property type="entry name" value="PROTEIN_KINASE_DOM"/>
    <property type="match status" value="1"/>
</dbReference>
<evidence type="ECO:0000256" key="3">
    <source>
        <dbReference type="ARBA" id="ARBA00022777"/>
    </source>
</evidence>
<evidence type="ECO:0000313" key="10">
    <source>
        <dbReference type="Proteomes" id="UP001569414"/>
    </source>
</evidence>
<protein>
    <submittedName>
        <fullName evidence="9">Bifunctional serine/threonine-protein kinase/formylglycine-generating enzyme family protein</fullName>
    </submittedName>
</protein>
<dbReference type="InterPro" id="IPR000719">
    <property type="entry name" value="Prot_kinase_dom"/>
</dbReference>
<dbReference type="PANTHER" id="PTHR43289:SF6">
    <property type="entry name" value="SERINE_THREONINE-PROTEIN KINASE NEKL-3"/>
    <property type="match status" value="1"/>
</dbReference>
<dbReference type="Pfam" id="PF00069">
    <property type="entry name" value="Pkinase"/>
    <property type="match status" value="1"/>
</dbReference>
<evidence type="ECO:0000256" key="6">
    <source>
        <dbReference type="SAM" id="Coils"/>
    </source>
</evidence>
<name>A0ABV4NKR2_9GAMM</name>
<dbReference type="InterPro" id="IPR016187">
    <property type="entry name" value="CTDL_fold"/>
</dbReference>
<dbReference type="RefSeq" id="WP_299580798.1">
    <property type="nucleotide sequence ID" value="NZ_JBGMEL010000002.1"/>
</dbReference>
<keyword evidence="1" id="KW-0808">Transferase</keyword>
<dbReference type="Gene3D" id="1.10.510.10">
    <property type="entry name" value="Transferase(Phosphotransferase) domain 1"/>
    <property type="match status" value="1"/>
</dbReference>
<dbReference type="InterPro" id="IPR011009">
    <property type="entry name" value="Kinase-like_dom_sf"/>
</dbReference>
<keyword evidence="6" id="KW-0175">Coiled coil</keyword>
<keyword evidence="4 5" id="KW-0067">ATP-binding</keyword>
<dbReference type="Proteomes" id="UP001569414">
    <property type="component" value="Unassembled WGS sequence"/>
</dbReference>
<gene>
    <name evidence="9" type="ORF">ACCI51_03755</name>
</gene>
<dbReference type="EMBL" id="JBGMEL010000002">
    <property type="protein sequence ID" value="MFA0789648.1"/>
    <property type="molecule type" value="Genomic_DNA"/>
</dbReference>
<keyword evidence="10" id="KW-1185">Reference proteome</keyword>
<keyword evidence="2 5" id="KW-0547">Nucleotide-binding</keyword>
<dbReference type="SUPFAM" id="SSF56436">
    <property type="entry name" value="C-type lectin-like"/>
    <property type="match status" value="1"/>
</dbReference>
<sequence length="882" mass="97033">MSYSFAMEAELNDKTRIVRPSGNPPGPDQSKQGLTDDGDVTVVVHQDSTGKNDHPRVRGAQAILPSAAAGFDADATVFNPAPRKKARQNKIRGQLSGGIPANPLDTPDSFEPLPSGAVTKTVIKGRFELDKLLGVGGMGAVYKALDRRKLEANDSEPYVAIKLLNDDFQKHPDAFISLQREARKSQTLAHPNIVTVYDFDRDGDRVFMTMEFLEGAPLDKLLREHADVGLEPERARSVFSDICQALIYAHSHKIVHSDFKPGNIFVTSKKGTKVFDFGIARAVSEGGIANKTGETTLFDAGSLGALTPAYASYEMLKGGEPAPSDDVYALGCVAYELFCGRHPYDKVPADKALEKKLKPKRIKALNRREWRALEAALELKREERTDTVEKFVQAFFVSNTWKWVLGGAFAMMLVAGGVGYGHLEQQNTAEQERVKVELEQKLQHELLQRRISDKKEAISRLLALSILTPAWEKDLRLELKEYSELNPSDETFLDTSRREISELFLAAATGQLNLGNLDQADSMLESAASWYGVSNQAAAIKSQLDTDRENLRARLEAERLEAEREAERIRLAEERAERRRLASIKNKQVDTVLANMEAALTCGFDMNIATVGAQLSQLAKLDSVKARKIRPVVGEELNTCATKLGAEDPVRTEALVDEFRALLPGYQPLKEFKLDFCGHLAPGSGGRGDRYSCRDRLVDGTKGPALVVIRGVSGRPLAVGKYEVSKRDFEYFCSATKQCGHLDIAAGELPANGLTLKDAEEYLSWLSDETGYTYRLPSEQEWFAAASANGQEEVADRNCHLKYGGIEKGAELVPAHDGSVNRFGLVNAVGNVQEWALGTEGELLALGGNRQDPMSRCLATTKRLHNGLADPLTGFRIVRDVN</sequence>
<dbReference type="GO" id="GO:0016301">
    <property type="term" value="F:kinase activity"/>
    <property type="evidence" value="ECO:0007669"/>
    <property type="project" value="UniProtKB-KW"/>
</dbReference>
<keyword evidence="3 9" id="KW-0418">Kinase</keyword>
<dbReference type="Gene3D" id="3.30.200.20">
    <property type="entry name" value="Phosphorylase Kinase, domain 1"/>
    <property type="match status" value="1"/>
</dbReference>
<feature type="domain" description="Protein kinase" evidence="8">
    <location>
        <begin position="127"/>
        <end position="396"/>
    </location>
</feature>
<evidence type="ECO:0000256" key="7">
    <source>
        <dbReference type="SAM" id="MobiDB-lite"/>
    </source>
</evidence>
<comment type="caution">
    <text evidence="9">The sequence shown here is derived from an EMBL/GenBank/DDBJ whole genome shotgun (WGS) entry which is preliminary data.</text>
</comment>
<feature type="region of interest" description="Disordered" evidence="7">
    <location>
        <begin position="83"/>
        <end position="113"/>
    </location>
</feature>
<feature type="binding site" evidence="5">
    <location>
        <position position="162"/>
    </location>
    <ligand>
        <name>ATP</name>
        <dbReference type="ChEBI" id="CHEBI:30616"/>
    </ligand>
</feature>
<dbReference type="InterPro" id="IPR042095">
    <property type="entry name" value="SUMF_sf"/>
</dbReference>
<dbReference type="PROSITE" id="PS00108">
    <property type="entry name" value="PROTEIN_KINASE_ST"/>
    <property type="match status" value="1"/>
</dbReference>
<evidence type="ECO:0000313" key="9">
    <source>
        <dbReference type="EMBL" id="MFA0789648.1"/>
    </source>
</evidence>
<evidence type="ECO:0000256" key="2">
    <source>
        <dbReference type="ARBA" id="ARBA00022741"/>
    </source>
</evidence>
<dbReference type="Gene3D" id="3.90.1580.10">
    <property type="entry name" value="paralog of FGE (formylglycine-generating enzyme)"/>
    <property type="match status" value="1"/>
</dbReference>
<proteinExistence type="predicted"/>
<dbReference type="InterPro" id="IPR008271">
    <property type="entry name" value="Ser/Thr_kinase_AS"/>
</dbReference>
<reference evidence="9 10" key="1">
    <citation type="submission" date="2024-08" db="EMBL/GenBank/DDBJ databases">
        <authorList>
            <person name="Ishaq N."/>
        </authorList>
    </citation>
    <scope>NUCLEOTIDE SEQUENCE [LARGE SCALE GENOMIC DNA]</scope>
    <source>
        <strain evidence="9 10">JCM 30400</strain>
    </source>
</reference>
<evidence type="ECO:0000256" key="1">
    <source>
        <dbReference type="ARBA" id="ARBA00022679"/>
    </source>
</evidence>
<accession>A0ABV4NKR2</accession>
<feature type="coiled-coil region" evidence="6">
    <location>
        <begin position="541"/>
        <end position="579"/>
    </location>
</feature>